<organism evidence="7 8">
    <name type="scientific">Thermoflavimicrobium daqui</name>
    <dbReference type="NCBI Taxonomy" id="2137476"/>
    <lineage>
        <taxon>Bacteria</taxon>
        <taxon>Bacillati</taxon>
        <taxon>Bacillota</taxon>
        <taxon>Bacilli</taxon>
        <taxon>Bacillales</taxon>
        <taxon>Thermoactinomycetaceae</taxon>
        <taxon>Thermoflavimicrobium</taxon>
    </lineage>
</organism>
<comment type="function">
    <text evidence="1">Acyltransferase required for the direct transfer of medium- to long-chain fatty acyl moieties from a carrier protein (MbtL) on to the epsilon-amino group of lysine residue in the mycobactin core.</text>
</comment>
<feature type="domain" description="N-acetyltransferase" evidence="6">
    <location>
        <begin position="23"/>
        <end position="186"/>
    </location>
</feature>
<dbReference type="Proteomes" id="UP000251213">
    <property type="component" value="Unassembled WGS sequence"/>
</dbReference>
<reference evidence="7 8" key="2">
    <citation type="submission" date="2018-06" db="EMBL/GenBank/DDBJ databases">
        <authorList>
            <person name="Zhirakovskaya E."/>
        </authorList>
    </citation>
    <scope>NUCLEOTIDE SEQUENCE [LARGE SCALE GENOMIC DNA]</scope>
    <source>
        <strain evidence="7 8">FBKL4.011</strain>
    </source>
</reference>
<evidence type="ECO:0000256" key="5">
    <source>
        <dbReference type="ARBA" id="ARBA00031122"/>
    </source>
</evidence>
<evidence type="ECO:0000256" key="1">
    <source>
        <dbReference type="ARBA" id="ARBA00003818"/>
    </source>
</evidence>
<dbReference type="PROSITE" id="PS51186">
    <property type="entry name" value="GNAT"/>
    <property type="match status" value="1"/>
</dbReference>
<dbReference type="SUPFAM" id="SSF55729">
    <property type="entry name" value="Acyl-CoA N-acyltransferases (Nat)"/>
    <property type="match status" value="1"/>
</dbReference>
<dbReference type="PANTHER" id="PTHR31438:SF1">
    <property type="entry name" value="LYSINE N-ACYLTRANSFERASE C17G9.06C-RELATED"/>
    <property type="match status" value="1"/>
</dbReference>
<dbReference type="InterPro" id="IPR000182">
    <property type="entry name" value="GNAT_dom"/>
</dbReference>
<evidence type="ECO:0000256" key="2">
    <source>
        <dbReference type="ARBA" id="ARBA00004924"/>
    </source>
</evidence>
<keyword evidence="8" id="KW-1185">Reference proteome</keyword>
<dbReference type="InterPro" id="IPR016181">
    <property type="entry name" value="Acyl_CoA_acyltransferase"/>
</dbReference>
<dbReference type="Gene3D" id="3.40.630.30">
    <property type="match status" value="1"/>
</dbReference>
<dbReference type="SMART" id="SM01006">
    <property type="entry name" value="AlcB"/>
    <property type="match status" value="1"/>
</dbReference>
<dbReference type="PANTHER" id="PTHR31438">
    <property type="entry name" value="LYSINE N-ACYLTRANSFERASE C17G9.06C-RELATED"/>
    <property type="match status" value="1"/>
</dbReference>
<dbReference type="EMBL" id="QJKK01000022">
    <property type="protein sequence ID" value="RAL21031.1"/>
    <property type="molecule type" value="Genomic_DNA"/>
</dbReference>
<evidence type="ECO:0000256" key="4">
    <source>
        <dbReference type="ARBA" id="ARBA00023251"/>
    </source>
</evidence>
<evidence type="ECO:0000313" key="7">
    <source>
        <dbReference type="EMBL" id="RAL21031.1"/>
    </source>
</evidence>
<accession>A0A364K0K1</accession>
<comment type="pathway">
    <text evidence="2">Siderophore biosynthesis.</text>
</comment>
<keyword evidence="4" id="KW-0046">Antibiotic resistance</keyword>
<dbReference type="InterPro" id="IPR019432">
    <property type="entry name" value="Acyltransferase_MbtK/IucB-like"/>
</dbReference>
<comment type="caution">
    <text evidence="7">The sequence shown here is derived from an EMBL/GenBank/DDBJ whole genome shotgun (WGS) entry which is preliminary data.</text>
</comment>
<dbReference type="GO" id="GO:0016410">
    <property type="term" value="F:N-acyltransferase activity"/>
    <property type="evidence" value="ECO:0007669"/>
    <property type="project" value="TreeGrafter"/>
</dbReference>
<reference evidence="7 8" key="1">
    <citation type="submission" date="2018-06" db="EMBL/GenBank/DDBJ databases">
        <title>Thermoflavimicrobium daqus sp. nov., a thermophilic microbe isolated from Moutai-flavour Daqu.</title>
        <authorList>
            <person name="Wang X."/>
            <person name="Zhou H."/>
        </authorList>
    </citation>
    <scope>NUCLEOTIDE SEQUENCE [LARGE SCALE GENOMIC DNA]</scope>
    <source>
        <strain evidence="7 8">FBKL4.011</strain>
    </source>
</reference>
<dbReference type="GO" id="GO:0019290">
    <property type="term" value="P:siderophore biosynthetic process"/>
    <property type="evidence" value="ECO:0007669"/>
    <property type="project" value="InterPro"/>
</dbReference>
<dbReference type="AlphaFoldDB" id="A0A364K0K1"/>
<sequence length="197" mass="23901">MKNDSVTQRFLYQRFATEINQMISIRQMTFAEDLYLLHEWMQYRHIAPFWKLDIPLEEFKDYLDQSIQNPNRKHYMVYVDKQPISYVMLYNVRADHIRNYYDYDERDLGAHFVIGPRYFLDKKYIKQIFNTILSYTLQTFESTKMVVEPDVRNRIVIPALKECGFQVVNRIQLPHKKAYLMVYPIKIIDQKGYSDVD</sequence>
<dbReference type="RefSeq" id="WP_113660406.1">
    <property type="nucleotide sequence ID" value="NZ_KZ845684.1"/>
</dbReference>
<evidence type="ECO:0000256" key="3">
    <source>
        <dbReference type="ARBA" id="ARBA00020586"/>
    </source>
</evidence>
<protein>
    <recommendedName>
        <fullName evidence="3">Lysine N-acyltransferase MbtK</fullName>
    </recommendedName>
    <alternativeName>
        <fullName evidence="5">Mycobactin synthase protein K</fullName>
    </alternativeName>
</protein>
<dbReference type="OrthoDB" id="2989563at2"/>
<evidence type="ECO:0000313" key="8">
    <source>
        <dbReference type="Proteomes" id="UP000251213"/>
    </source>
</evidence>
<proteinExistence type="predicted"/>
<gene>
    <name evidence="7" type="ORF">DL897_17515</name>
</gene>
<evidence type="ECO:0000259" key="6">
    <source>
        <dbReference type="PROSITE" id="PS51186"/>
    </source>
</evidence>
<dbReference type="Pfam" id="PF13523">
    <property type="entry name" value="Acetyltransf_8"/>
    <property type="match status" value="1"/>
</dbReference>
<dbReference type="GO" id="GO:0046677">
    <property type="term" value="P:response to antibiotic"/>
    <property type="evidence" value="ECO:0007669"/>
    <property type="project" value="UniProtKB-KW"/>
</dbReference>
<name>A0A364K0K1_9BACL</name>